<reference evidence="2" key="1">
    <citation type="journal article" date="2015" name="Nat. Genet.">
        <title>The genome and transcriptome of the zoonotic hookworm Ancylostoma ceylanicum identify infection-specific gene families.</title>
        <authorList>
            <person name="Schwarz E.M."/>
            <person name="Hu Y."/>
            <person name="Antoshechkin I."/>
            <person name="Miller M.M."/>
            <person name="Sternberg P.W."/>
            <person name="Aroian R.V."/>
        </authorList>
    </citation>
    <scope>NUCLEOTIDE SEQUENCE</scope>
    <source>
        <strain evidence="2">HY135</strain>
    </source>
</reference>
<name>A0A016V7T9_9BILA</name>
<comment type="caution">
    <text evidence="1">The sequence shown here is derived from an EMBL/GenBank/DDBJ whole genome shotgun (WGS) entry which is preliminary data.</text>
</comment>
<gene>
    <name evidence="1" type="primary">Acey_s0016.g3091</name>
    <name evidence="1" type="ORF">Y032_0016g3091</name>
</gene>
<protein>
    <submittedName>
        <fullName evidence="1">Uncharacterized protein</fullName>
    </submittedName>
</protein>
<evidence type="ECO:0000313" key="1">
    <source>
        <dbReference type="EMBL" id="EYC23042.1"/>
    </source>
</evidence>
<sequence length="68" mass="8071">MGTYKDSSEILHWNQARISTHGTVIQLKGILLKTAFCEKRRKYVWRIPWFSLGKNEGYLHFVYAAKKR</sequence>
<dbReference type="AlphaFoldDB" id="A0A016V7T9"/>
<proteinExistence type="predicted"/>
<accession>A0A016V7T9</accession>
<dbReference type="EMBL" id="JARK01001352">
    <property type="protein sequence ID" value="EYC23042.1"/>
    <property type="molecule type" value="Genomic_DNA"/>
</dbReference>
<organism evidence="1 2">
    <name type="scientific">Ancylostoma ceylanicum</name>
    <dbReference type="NCBI Taxonomy" id="53326"/>
    <lineage>
        <taxon>Eukaryota</taxon>
        <taxon>Metazoa</taxon>
        <taxon>Ecdysozoa</taxon>
        <taxon>Nematoda</taxon>
        <taxon>Chromadorea</taxon>
        <taxon>Rhabditida</taxon>
        <taxon>Rhabditina</taxon>
        <taxon>Rhabditomorpha</taxon>
        <taxon>Strongyloidea</taxon>
        <taxon>Ancylostomatidae</taxon>
        <taxon>Ancylostomatinae</taxon>
        <taxon>Ancylostoma</taxon>
    </lineage>
</organism>
<dbReference type="Proteomes" id="UP000024635">
    <property type="component" value="Unassembled WGS sequence"/>
</dbReference>
<evidence type="ECO:0000313" key="2">
    <source>
        <dbReference type="Proteomes" id="UP000024635"/>
    </source>
</evidence>
<keyword evidence="2" id="KW-1185">Reference proteome</keyword>